<keyword evidence="2" id="KW-1185">Reference proteome</keyword>
<organism evidence="1 2">
    <name type="scientific">Clathrospora elynae</name>
    <dbReference type="NCBI Taxonomy" id="706981"/>
    <lineage>
        <taxon>Eukaryota</taxon>
        <taxon>Fungi</taxon>
        <taxon>Dikarya</taxon>
        <taxon>Ascomycota</taxon>
        <taxon>Pezizomycotina</taxon>
        <taxon>Dothideomycetes</taxon>
        <taxon>Pleosporomycetidae</taxon>
        <taxon>Pleosporales</taxon>
        <taxon>Diademaceae</taxon>
        <taxon>Clathrospora</taxon>
    </lineage>
</organism>
<dbReference type="InterPro" id="IPR022085">
    <property type="entry name" value="OpdG"/>
</dbReference>
<proteinExistence type="predicted"/>
<dbReference type="AlphaFoldDB" id="A0A6A5SBP4"/>
<protein>
    <submittedName>
        <fullName evidence="1">Uncharacterized protein</fullName>
    </submittedName>
</protein>
<dbReference type="OrthoDB" id="3350591at2759"/>
<gene>
    <name evidence="1" type="ORF">EJ02DRAFT_459000</name>
</gene>
<evidence type="ECO:0000313" key="1">
    <source>
        <dbReference type="EMBL" id="KAF1937090.1"/>
    </source>
</evidence>
<reference evidence="1" key="1">
    <citation type="journal article" date="2020" name="Stud. Mycol.">
        <title>101 Dothideomycetes genomes: a test case for predicting lifestyles and emergence of pathogens.</title>
        <authorList>
            <person name="Haridas S."/>
            <person name="Albert R."/>
            <person name="Binder M."/>
            <person name="Bloem J."/>
            <person name="Labutti K."/>
            <person name="Salamov A."/>
            <person name="Andreopoulos B."/>
            <person name="Baker S."/>
            <person name="Barry K."/>
            <person name="Bills G."/>
            <person name="Bluhm B."/>
            <person name="Cannon C."/>
            <person name="Castanera R."/>
            <person name="Culley D."/>
            <person name="Daum C."/>
            <person name="Ezra D."/>
            <person name="Gonzalez J."/>
            <person name="Henrissat B."/>
            <person name="Kuo A."/>
            <person name="Liang C."/>
            <person name="Lipzen A."/>
            <person name="Lutzoni F."/>
            <person name="Magnuson J."/>
            <person name="Mondo S."/>
            <person name="Nolan M."/>
            <person name="Ohm R."/>
            <person name="Pangilinan J."/>
            <person name="Park H.-J."/>
            <person name="Ramirez L."/>
            <person name="Alfaro M."/>
            <person name="Sun H."/>
            <person name="Tritt A."/>
            <person name="Yoshinaga Y."/>
            <person name="Zwiers L.-H."/>
            <person name="Turgeon B."/>
            <person name="Goodwin S."/>
            <person name="Spatafora J."/>
            <person name="Crous P."/>
            <person name="Grigoriev I."/>
        </authorList>
    </citation>
    <scope>NUCLEOTIDE SEQUENCE</scope>
    <source>
        <strain evidence="1">CBS 161.51</strain>
    </source>
</reference>
<dbReference type="Pfam" id="PF12311">
    <property type="entry name" value="DUF3632"/>
    <property type="match status" value="1"/>
</dbReference>
<dbReference type="EMBL" id="ML976154">
    <property type="protein sequence ID" value="KAF1937090.1"/>
    <property type="molecule type" value="Genomic_DNA"/>
</dbReference>
<sequence length="318" mass="37064">MASETPASPTLDPQLYEEWDDEDDLRWKNPLNALINNTQTPREAAQSIDNLLRADTSERLQKLVEYANSHDMATEERESGDWGDLPPPNAGAMAEQLLRWYARVCTAFSPYSEGQNRLIELLEELKDLPRWMAPDGRPDEDGNVTESEFWRFGRSWIGLEDAFRRYHVEVKPGYYRDAAAHNRWRNFQHTMARLTAGDLIYCAPWNALQDILPSSEPKPDAKRSLEFDIVAAAQWVGWPDECRYVYQECMKKETTTHPHYWEPFSKQNWARWKKEFGLVVESELYDDQTKNVARQALERMKNTEEEFDEECSVGSNSD</sequence>
<name>A0A6A5SBP4_9PLEO</name>
<dbReference type="Proteomes" id="UP000800038">
    <property type="component" value="Unassembled WGS sequence"/>
</dbReference>
<accession>A0A6A5SBP4</accession>
<evidence type="ECO:0000313" key="2">
    <source>
        <dbReference type="Proteomes" id="UP000800038"/>
    </source>
</evidence>